<dbReference type="Pfam" id="PF03279">
    <property type="entry name" value="Lip_A_acyltrans"/>
    <property type="match status" value="1"/>
</dbReference>
<protein>
    <submittedName>
        <fullName evidence="7">KDO2-lipid IV(A) lauroyltransferase</fullName>
    </submittedName>
</protein>
<dbReference type="InterPro" id="IPR004960">
    <property type="entry name" value="LipA_acyltrans"/>
</dbReference>
<dbReference type="PIRSF" id="PIRSF026649">
    <property type="entry name" value="MsbB"/>
    <property type="match status" value="1"/>
</dbReference>
<accession>A0A1H8S5I7</accession>
<evidence type="ECO:0000256" key="6">
    <source>
        <dbReference type="ARBA" id="ARBA00023315"/>
    </source>
</evidence>
<keyword evidence="3" id="KW-0997">Cell inner membrane</keyword>
<dbReference type="GO" id="GO:0016746">
    <property type="term" value="F:acyltransferase activity"/>
    <property type="evidence" value="ECO:0007669"/>
    <property type="project" value="UniProtKB-KW"/>
</dbReference>
<dbReference type="CDD" id="cd07984">
    <property type="entry name" value="LPLAT_LABLAT-like"/>
    <property type="match status" value="1"/>
</dbReference>
<dbReference type="OrthoDB" id="9801955at2"/>
<evidence type="ECO:0000256" key="1">
    <source>
        <dbReference type="ARBA" id="ARBA00004533"/>
    </source>
</evidence>
<dbReference type="GO" id="GO:0005886">
    <property type="term" value="C:plasma membrane"/>
    <property type="evidence" value="ECO:0007669"/>
    <property type="project" value="UniProtKB-SubCell"/>
</dbReference>
<evidence type="ECO:0000313" key="7">
    <source>
        <dbReference type="EMBL" id="SEO73674.1"/>
    </source>
</evidence>
<dbReference type="AlphaFoldDB" id="A0A1H8S5I7"/>
<proteinExistence type="predicted"/>
<keyword evidence="5" id="KW-0472">Membrane</keyword>
<keyword evidence="2" id="KW-1003">Cell membrane</keyword>
<dbReference type="GO" id="GO:0009247">
    <property type="term" value="P:glycolipid biosynthetic process"/>
    <property type="evidence" value="ECO:0007669"/>
    <property type="project" value="UniProtKB-ARBA"/>
</dbReference>
<sequence>MIYQLVKLCSRLLCLLPVRLQRSAGNLLGAACWPLVPPKRRRMAIDNIMRSLAVDRPTAQKIAKTSATRFGRMFTEVLCLPELRADNIGCRVELNGKEHLEEALSYGHGAVIATAHAGNWELLGASLAMHGFPLIAVAQKQTNEQMDRFINEYRTMAGMHVTYKTGVREMIRMLGQGKIIGLLMDQHAGRDGVWVDFFGRRASTATGAAALARMKGAPIVPAFITEKPDGTHTVLLHPIVWPDKTEVKDEDIRQTTQRLTTIIEAHIRQYPQEWFWLHNRWKHSPDQ</sequence>
<evidence type="ECO:0000256" key="3">
    <source>
        <dbReference type="ARBA" id="ARBA00022519"/>
    </source>
</evidence>
<keyword evidence="8" id="KW-1185">Reference proteome</keyword>
<dbReference type="EMBL" id="FODY01000004">
    <property type="protein sequence ID" value="SEO73674.1"/>
    <property type="molecule type" value="Genomic_DNA"/>
</dbReference>
<evidence type="ECO:0000256" key="4">
    <source>
        <dbReference type="ARBA" id="ARBA00022679"/>
    </source>
</evidence>
<evidence type="ECO:0000256" key="2">
    <source>
        <dbReference type="ARBA" id="ARBA00022475"/>
    </source>
</evidence>
<evidence type="ECO:0000313" key="8">
    <source>
        <dbReference type="Proteomes" id="UP000198847"/>
    </source>
</evidence>
<evidence type="ECO:0000256" key="5">
    <source>
        <dbReference type="ARBA" id="ARBA00023136"/>
    </source>
</evidence>
<dbReference type="Proteomes" id="UP000198847">
    <property type="component" value="Unassembled WGS sequence"/>
</dbReference>
<name>A0A1H8S5I7_9FIRM</name>
<organism evidence="7 8">
    <name type="scientific">Propionispora vibrioides</name>
    <dbReference type="NCBI Taxonomy" id="112903"/>
    <lineage>
        <taxon>Bacteria</taxon>
        <taxon>Bacillati</taxon>
        <taxon>Bacillota</taxon>
        <taxon>Negativicutes</taxon>
        <taxon>Selenomonadales</taxon>
        <taxon>Sporomusaceae</taxon>
        <taxon>Propionispora</taxon>
    </lineage>
</organism>
<reference evidence="7 8" key="1">
    <citation type="submission" date="2016-10" db="EMBL/GenBank/DDBJ databases">
        <authorList>
            <person name="de Groot N.N."/>
        </authorList>
    </citation>
    <scope>NUCLEOTIDE SEQUENCE [LARGE SCALE GENOMIC DNA]</scope>
    <source>
        <strain evidence="7 8">DSM 13305</strain>
    </source>
</reference>
<dbReference type="PANTHER" id="PTHR30606:SF10">
    <property type="entry name" value="PHOSPHATIDYLINOSITOL MANNOSIDE ACYLTRANSFERASE"/>
    <property type="match status" value="1"/>
</dbReference>
<comment type="subcellular location">
    <subcellularLocation>
        <location evidence="1">Cell inner membrane</location>
    </subcellularLocation>
</comment>
<gene>
    <name evidence="7" type="ORF">SAMN04490178_104202</name>
</gene>
<keyword evidence="6" id="KW-0012">Acyltransferase</keyword>
<dbReference type="PANTHER" id="PTHR30606">
    <property type="entry name" value="LIPID A BIOSYNTHESIS LAUROYL ACYLTRANSFERASE"/>
    <property type="match status" value="1"/>
</dbReference>
<dbReference type="RefSeq" id="WP_091744614.1">
    <property type="nucleotide sequence ID" value="NZ_FODY01000004.1"/>
</dbReference>
<keyword evidence="4 7" id="KW-0808">Transferase</keyword>
<dbReference type="STRING" id="112903.SAMN04490178_104202"/>